<sequence>MINPSRSLEQLEGDSWGAPPADATRLISTAYALRRKPVGDLSAEDLRLLLGQHIGVETLVPLALTLLEDDPLAEGDFYPGDLLVAVLKAPATHWPAHPGDLDRVRRVVEALPGPLGPALQPPVDAFRAAHLG</sequence>
<dbReference type="Proteomes" id="UP000199622">
    <property type="component" value="Unassembled WGS sequence"/>
</dbReference>
<dbReference type="RefSeq" id="WP_167384438.1">
    <property type="nucleotide sequence ID" value="NZ_FNSO01000002.1"/>
</dbReference>
<dbReference type="Pfam" id="PF18616">
    <property type="entry name" value="CdiI_3"/>
    <property type="match status" value="1"/>
</dbReference>
<accession>A0A1H4IF55</accession>
<dbReference type="EMBL" id="FNSO01000002">
    <property type="protein sequence ID" value="SEB32729.1"/>
    <property type="molecule type" value="Genomic_DNA"/>
</dbReference>
<keyword evidence="2" id="KW-1185">Reference proteome</keyword>
<evidence type="ECO:0000313" key="1">
    <source>
        <dbReference type="EMBL" id="SEB32729.1"/>
    </source>
</evidence>
<proteinExistence type="predicted"/>
<evidence type="ECO:0000313" key="2">
    <source>
        <dbReference type="Proteomes" id="UP000199622"/>
    </source>
</evidence>
<dbReference type="CDD" id="cd20691">
    <property type="entry name" value="CdiI_EC536-like"/>
    <property type="match status" value="1"/>
</dbReference>
<protein>
    <submittedName>
        <fullName evidence="1">Uncharacterized protein</fullName>
    </submittedName>
</protein>
<dbReference type="STRING" id="208445.SAMN04489727_0585"/>
<gene>
    <name evidence="1" type="ORF">SAMN04489727_0585</name>
</gene>
<name>A0A1H4IF55_9PSEU</name>
<organism evidence="1 2">
    <name type="scientific">Amycolatopsis tolypomycina</name>
    <dbReference type="NCBI Taxonomy" id="208445"/>
    <lineage>
        <taxon>Bacteria</taxon>
        <taxon>Bacillati</taxon>
        <taxon>Actinomycetota</taxon>
        <taxon>Actinomycetes</taxon>
        <taxon>Pseudonocardiales</taxon>
        <taxon>Pseudonocardiaceae</taxon>
        <taxon>Amycolatopsis</taxon>
    </lineage>
</organism>
<dbReference type="AlphaFoldDB" id="A0A1H4IF55"/>
<dbReference type="InterPro" id="IPR040547">
    <property type="entry name" value="CdiI"/>
</dbReference>
<reference evidence="2" key="1">
    <citation type="submission" date="2016-10" db="EMBL/GenBank/DDBJ databases">
        <authorList>
            <person name="Varghese N."/>
            <person name="Submissions S."/>
        </authorList>
    </citation>
    <scope>NUCLEOTIDE SEQUENCE [LARGE SCALE GENOMIC DNA]</scope>
    <source>
        <strain evidence="2">DSM 44544</strain>
    </source>
</reference>